<evidence type="ECO:0000256" key="6">
    <source>
        <dbReference type="ARBA" id="ARBA00022989"/>
    </source>
</evidence>
<reference evidence="10" key="1">
    <citation type="journal article" date="2015" name="Nat. Plants">
        <title>Genome expansion of Arabis alpina linked with retrotransposition and reduced symmetric DNA methylation.</title>
        <authorList>
            <person name="Willing E.M."/>
            <person name="Rawat V."/>
            <person name="Mandakova T."/>
            <person name="Maumus F."/>
            <person name="James G.V."/>
            <person name="Nordstroem K.J."/>
            <person name="Becker C."/>
            <person name="Warthmann N."/>
            <person name="Chica C."/>
            <person name="Szarzynska B."/>
            <person name="Zytnicki M."/>
            <person name="Albani M.C."/>
            <person name="Kiefer C."/>
            <person name="Bergonzi S."/>
            <person name="Castaings L."/>
            <person name="Mateos J.L."/>
            <person name="Berns M.C."/>
            <person name="Bujdoso N."/>
            <person name="Piofczyk T."/>
            <person name="de Lorenzo L."/>
            <person name="Barrero-Sicilia C."/>
            <person name="Mateos I."/>
            <person name="Piednoel M."/>
            <person name="Hagmann J."/>
            <person name="Chen-Min-Tao R."/>
            <person name="Iglesias-Fernandez R."/>
            <person name="Schuster S.C."/>
            <person name="Alonso-Blanco C."/>
            <person name="Roudier F."/>
            <person name="Carbonero P."/>
            <person name="Paz-Ares J."/>
            <person name="Davis S.J."/>
            <person name="Pecinka A."/>
            <person name="Quesneville H."/>
            <person name="Colot V."/>
            <person name="Lysak M.A."/>
            <person name="Weigel D."/>
            <person name="Coupland G."/>
            <person name="Schneeberger K."/>
        </authorList>
    </citation>
    <scope>NUCLEOTIDE SEQUENCE [LARGE SCALE GENOMIC DNA]</scope>
    <source>
        <strain evidence="10">cv. Pajares</strain>
    </source>
</reference>
<keyword evidence="6 8" id="KW-1133">Transmembrane helix</keyword>
<comment type="subcellular location">
    <subcellularLocation>
        <location evidence="2">Lipid droplet</location>
    </subcellularLocation>
    <subcellularLocation>
        <location evidence="1">Membrane</location>
        <topology evidence="1">Multi-pass membrane protein</topology>
    </subcellularLocation>
</comment>
<evidence type="ECO:0000256" key="4">
    <source>
        <dbReference type="ARBA" id="ARBA00022677"/>
    </source>
</evidence>
<dbReference type="GO" id="GO:0016020">
    <property type="term" value="C:membrane"/>
    <property type="evidence" value="ECO:0007669"/>
    <property type="project" value="UniProtKB-SubCell"/>
</dbReference>
<dbReference type="Pfam" id="PF01277">
    <property type="entry name" value="Oleosin"/>
    <property type="match status" value="1"/>
</dbReference>
<evidence type="ECO:0000256" key="1">
    <source>
        <dbReference type="ARBA" id="ARBA00004141"/>
    </source>
</evidence>
<evidence type="ECO:0000256" key="8">
    <source>
        <dbReference type="SAM" id="Phobius"/>
    </source>
</evidence>
<dbReference type="EMBL" id="CM002876">
    <property type="protein sequence ID" value="KFK25144.1"/>
    <property type="molecule type" value="Genomic_DNA"/>
</dbReference>
<dbReference type="GO" id="GO:0012511">
    <property type="term" value="C:monolayer-surrounded lipid storage body"/>
    <property type="evidence" value="ECO:0007669"/>
    <property type="project" value="InterPro"/>
</dbReference>
<comment type="similarity">
    <text evidence="3">Belongs to the oleosin family.</text>
</comment>
<evidence type="ECO:0000256" key="5">
    <source>
        <dbReference type="ARBA" id="ARBA00022692"/>
    </source>
</evidence>
<feature type="transmembrane region" description="Helical" evidence="8">
    <location>
        <begin position="64"/>
        <end position="97"/>
    </location>
</feature>
<evidence type="ECO:0000256" key="2">
    <source>
        <dbReference type="ARBA" id="ARBA00004502"/>
    </source>
</evidence>
<dbReference type="OMA" id="VPACITT"/>
<evidence type="ECO:0000256" key="3">
    <source>
        <dbReference type="ARBA" id="ARBA00010858"/>
    </source>
</evidence>
<dbReference type="PANTHER" id="PTHR33203">
    <property type="entry name" value="OLEOSIN"/>
    <property type="match status" value="1"/>
</dbReference>
<dbReference type="AlphaFoldDB" id="A0A087G5J2"/>
<dbReference type="GO" id="GO:0048608">
    <property type="term" value="P:reproductive structure development"/>
    <property type="evidence" value="ECO:0007669"/>
    <property type="project" value="UniProtKB-ARBA"/>
</dbReference>
<keyword evidence="5 8" id="KW-0812">Transmembrane</keyword>
<protein>
    <recommendedName>
        <fullName evidence="11">Oleosin</fullName>
    </recommendedName>
</protein>
<keyword evidence="10" id="KW-1185">Reference proteome</keyword>
<name>A0A087G5J2_ARAAL</name>
<accession>A0A087G5J2</accession>
<dbReference type="GO" id="GO:0009791">
    <property type="term" value="P:post-embryonic development"/>
    <property type="evidence" value="ECO:0007669"/>
    <property type="project" value="UniProtKB-ARBA"/>
</dbReference>
<dbReference type="Proteomes" id="UP000029120">
    <property type="component" value="Chromosome 8"/>
</dbReference>
<organism evidence="9 10">
    <name type="scientific">Arabis alpina</name>
    <name type="common">Alpine rock-cress</name>
    <dbReference type="NCBI Taxonomy" id="50452"/>
    <lineage>
        <taxon>Eukaryota</taxon>
        <taxon>Viridiplantae</taxon>
        <taxon>Streptophyta</taxon>
        <taxon>Embryophyta</taxon>
        <taxon>Tracheophyta</taxon>
        <taxon>Spermatophyta</taxon>
        <taxon>Magnoliopsida</taxon>
        <taxon>eudicotyledons</taxon>
        <taxon>Gunneridae</taxon>
        <taxon>Pentapetalae</taxon>
        <taxon>rosids</taxon>
        <taxon>malvids</taxon>
        <taxon>Brassicales</taxon>
        <taxon>Brassicaceae</taxon>
        <taxon>Arabideae</taxon>
        <taxon>Arabis</taxon>
    </lineage>
</organism>
<dbReference type="PANTHER" id="PTHR33203:SF22">
    <property type="entry name" value="GLYCINE-RICH PROTEIN 20-RELATED"/>
    <property type="match status" value="1"/>
</dbReference>
<evidence type="ECO:0008006" key="11">
    <source>
        <dbReference type="Google" id="ProtNLM"/>
    </source>
</evidence>
<evidence type="ECO:0000256" key="7">
    <source>
        <dbReference type="ARBA" id="ARBA00023136"/>
    </source>
</evidence>
<dbReference type="GO" id="GO:0019915">
    <property type="term" value="P:lipid storage"/>
    <property type="evidence" value="ECO:0007669"/>
    <property type="project" value="TreeGrafter"/>
</dbReference>
<keyword evidence="4" id="KW-0551">Lipid droplet</keyword>
<keyword evidence="7 8" id="KW-0472">Membrane</keyword>
<dbReference type="InterPro" id="IPR000136">
    <property type="entry name" value="Oleosin"/>
</dbReference>
<dbReference type="Gramene" id="KFK25144">
    <property type="protein sequence ID" value="KFK25144"/>
    <property type="gene ID" value="AALP_AA8G071500"/>
</dbReference>
<proteinExistence type="inferred from homology"/>
<gene>
    <name evidence="9" type="ordered locus">AALP_Aa8g071500</name>
</gene>
<sequence>MGILKKKKAEKLKQKSKPTFKGFLTAIFATQAAIFLLLLAGLSLSGAAVAMVASTPLFLVFSPILVPACITTGLVVTGLAAGGGSGISGLTILLWLYKRFTGKDPPKIPGVKPPSVDAAS</sequence>
<evidence type="ECO:0000313" key="9">
    <source>
        <dbReference type="EMBL" id="KFK25144.1"/>
    </source>
</evidence>
<dbReference type="GO" id="GO:0005576">
    <property type="term" value="C:extracellular region"/>
    <property type="evidence" value="ECO:0007669"/>
    <property type="project" value="TreeGrafter"/>
</dbReference>
<evidence type="ECO:0000313" key="10">
    <source>
        <dbReference type="Proteomes" id="UP000029120"/>
    </source>
</evidence>